<proteinExistence type="predicted"/>
<comment type="caution">
    <text evidence="1">The sequence shown here is derived from an EMBL/GenBank/DDBJ whole genome shotgun (WGS) entry which is preliminary data.</text>
</comment>
<dbReference type="OrthoDB" id="7916272at2"/>
<reference evidence="1 2" key="1">
    <citation type="journal article" date="2014" name="Int. J. Syst. Evol. Microbiol.">
        <title>Complete genome sequence of Corynebacterium casei LMG S-19264T (=DSM 44701T), isolated from a smear-ripened cheese.</title>
        <authorList>
            <consortium name="US DOE Joint Genome Institute (JGI-PGF)"/>
            <person name="Walter F."/>
            <person name="Albersmeier A."/>
            <person name="Kalinowski J."/>
            <person name="Ruckert C."/>
        </authorList>
    </citation>
    <scope>NUCLEOTIDE SEQUENCE [LARGE SCALE GENOMIC DNA]</scope>
    <source>
        <strain evidence="1 2">CGMCC 1.7029</strain>
    </source>
</reference>
<dbReference type="EMBL" id="BMLP01000006">
    <property type="protein sequence ID" value="GGO35574.1"/>
    <property type="molecule type" value="Genomic_DNA"/>
</dbReference>
<protein>
    <submittedName>
        <fullName evidence="1">Uncharacterized protein</fullName>
    </submittedName>
</protein>
<dbReference type="Proteomes" id="UP000598196">
    <property type="component" value="Unassembled WGS sequence"/>
</dbReference>
<gene>
    <name evidence="1" type="ORF">GCM10010991_28060</name>
</gene>
<dbReference type="AlphaFoldDB" id="A0A918DDS7"/>
<organism evidence="1 2">
    <name type="scientific">Gemmobacter aquaticus</name>
    <dbReference type="NCBI Taxonomy" id="490185"/>
    <lineage>
        <taxon>Bacteria</taxon>
        <taxon>Pseudomonadati</taxon>
        <taxon>Pseudomonadota</taxon>
        <taxon>Alphaproteobacteria</taxon>
        <taxon>Rhodobacterales</taxon>
        <taxon>Paracoccaceae</taxon>
        <taxon>Gemmobacter</taxon>
    </lineage>
</organism>
<accession>A0A918DDS7</accession>
<name>A0A918DDS7_9RHOB</name>
<keyword evidence="2" id="KW-1185">Reference proteome</keyword>
<sequence>MPDPFKSMARPLNGPAIGSINVTPSDGTNLATPIRAITLAVGGTLAWINSDGLSQSTAALPAGTYPLLATRILATGTTATGLTGWI</sequence>
<evidence type="ECO:0000313" key="2">
    <source>
        <dbReference type="Proteomes" id="UP000598196"/>
    </source>
</evidence>
<dbReference type="RefSeq" id="WP_146287320.1">
    <property type="nucleotide sequence ID" value="NZ_BMLP01000006.1"/>
</dbReference>
<evidence type="ECO:0000313" key="1">
    <source>
        <dbReference type="EMBL" id="GGO35574.1"/>
    </source>
</evidence>